<dbReference type="RefSeq" id="WP_014217289.1">
    <property type="nucleotide sequence ID" value="NZ_LWBO01000019.1"/>
</dbReference>
<evidence type="ECO:0000313" key="8">
    <source>
        <dbReference type="EMBL" id="OQP45539.1"/>
    </source>
</evidence>
<feature type="domain" description="Response regulatory" evidence="6">
    <location>
        <begin position="7"/>
        <end position="121"/>
    </location>
</feature>
<comment type="caution">
    <text evidence="8">The sequence shown here is derived from an EMBL/GenBank/DDBJ whole genome shotgun (WGS) entry which is preliminary data.</text>
</comment>
<gene>
    <name evidence="8" type="ORF">A4D02_33320</name>
</gene>
<feature type="DNA-binding region" description="OmpR/PhoB-type" evidence="5">
    <location>
        <begin position="132"/>
        <end position="229"/>
    </location>
</feature>
<evidence type="ECO:0000259" key="7">
    <source>
        <dbReference type="PROSITE" id="PS51755"/>
    </source>
</evidence>
<name>A0ABX3NV88_9BACT</name>
<evidence type="ECO:0000256" key="1">
    <source>
        <dbReference type="ARBA" id="ARBA00022553"/>
    </source>
</evidence>
<dbReference type="SUPFAM" id="SSF52172">
    <property type="entry name" value="CheY-like"/>
    <property type="match status" value="1"/>
</dbReference>
<organism evidence="8 9">
    <name type="scientific">Niastella koreensis</name>
    <dbReference type="NCBI Taxonomy" id="354356"/>
    <lineage>
        <taxon>Bacteria</taxon>
        <taxon>Pseudomonadati</taxon>
        <taxon>Bacteroidota</taxon>
        <taxon>Chitinophagia</taxon>
        <taxon>Chitinophagales</taxon>
        <taxon>Chitinophagaceae</taxon>
        <taxon>Niastella</taxon>
    </lineage>
</organism>
<dbReference type="PROSITE" id="PS50110">
    <property type="entry name" value="RESPONSE_REGULATORY"/>
    <property type="match status" value="1"/>
</dbReference>
<dbReference type="PANTHER" id="PTHR48111">
    <property type="entry name" value="REGULATOR OF RPOS"/>
    <property type="match status" value="1"/>
</dbReference>
<accession>A0ABX3NV88</accession>
<feature type="domain" description="OmpR/PhoB-type" evidence="7">
    <location>
        <begin position="132"/>
        <end position="229"/>
    </location>
</feature>
<keyword evidence="2" id="KW-0902">Two-component regulatory system</keyword>
<feature type="modified residue" description="4-aspartylphosphate" evidence="4">
    <location>
        <position position="56"/>
    </location>
</feature>
<dbReference type="CDD" id="cd00383">
    <property type="entry name" value="trans_reg_C"/>
    <property type="match status" value="1"/>
</dbReference>
<reference evidence="8 9" key="1">
    <citation type="submission" date="2016-04" db="EMBL/GenBank/DDBJ databases">
        <authorList>
            <person name="Chen L."/>
            <person name="Zhuang W."/>
            <person name="Wang G."/>
        </authorList>
    </citation>
    <scope>NUCLEOTIDE SEQUENCE [LARGE SCALE GENOMIC DNA]</scope>
    <source>
        <strain evidence="9">GR20</strain>
    </source>
</reference>
<evidence type="ECO:0000256" key="2">
    <source>
        <dbReference type="ARBA" id="ARBA00023012"/>
    </source>
</evidence>
<evidence type="ECO:0000259" key="6">
    <source>
        <dbReference type="PROSITE" id="PS50110"/>
    </source>
</evidence>
<dbReference type="Gene3D" id="6.10.250.690">
    <property type="match status" value="1"/>
</dbReference>
<evidence type="ECO:0000313" key="9">
    <source>
        <dbReference type="Proteomes" id="UP000192277"/>
    </source>
</evidence>
<evidence type="ECO:0000256" key="3">
    <source>
        <dbReference type="ARBA" id="ARBA00023125"/>
    </source>
</evidence>
<dbReference type="PANTHER" id="PTHR48111:SF40">
    <property type="entry name" value="PHOSPHATE REGULON TRANSCRIPTIONAL REGULATORY PROTEIN PHOB"/>
    <property type="match status" value="1"/>
</dbReference>
<dbReference type="SMART" id="SM00448">
    <property type="entry name" value="REC"/>
    <property type="match status" value="1"/>
</dbReference>
<dbReference type="Pfam" id="PF00072">
    <property type="entry name" value="Response_reg"/>
    <property type="match status" value="1"/>
</dbReference>
<dbReference type="InterPro" id="IPR001867">
    <property type="entry name" value="OmpR/PhoB-type_DNA-bd"/>
</dbReference>
<dbReference type="Proteomes" id="UP000192277">
    <property type="component" value="Unassembled WGS sequence"/>
</dbReference>
<dbReference type="SUPFAM" id="SSF46894">
    <property type="entry name" value="C-terminal effector domain of the bipartite response regulators"/>
    <property type="match status" value="1"/>
</dbReference>
<evidence type="ECO:0000256" key="5">
    <source>
        <dbReference type="PROSITE-ProRule" id="PRU01091"/>
    </source>
</evidence>
<dbReference type="PROSITE" id="PS51755">
    <property type="entry name" value="OMPR_PHOB"/>
    <property type="match status" value="1"/>
</dbReference>
<keyword evidence="9" id="KW-1185">Reference proteome</keyword>
<dbReference type="Gene3D" id="1.10.10.10">
    <property type="entry name" value="Winged helix-like DNA-binding domain superfamily/Winged helix DNA-binding domain"/>
    <property type="match status" value="1"/>
</dbReference>
<dbReference type="Gene3D" id="3.40.50.2300">
    <property type="match status" value="1"/>
</dbReference>
<dbReference type="InterPro" id="IPR001789">
    <property type="entry name" value="Sig_transdc_resp-reg_receiver"/>
</dbReference>
<proteinExistence type="predicted"/>
<dbReference type="SMART" id="SM00862">
    <property type="entry name" value="Trans_reg_C"/>
    <property type="match status" value="1"/>
</dbReference>
<dbReference type="CDD" id="cd17574">
    <property type="entry name" value="REC_OmpR"/>
    <property type="match status" value="1"/>
</dbReference>
<sequence>MATKKVKVLLAEDDMSLGYVIKDNLQDAGYEVVLCPDGQTAIEKFDKTQYDICLLDVMMPNKDGFTVARKIRQQSDMVPILFLTAKSMEEDKVKGFLSGADDYITKPFSMQELLLRMDVFIRRSKKLHADLVQQYSIGQMKFSYTDLKLHTAAETFTLTQKEADLLKFLCEHANHILKRDEVLLNVWGKDDYFLGRSMDVFMTKLRKYFKADPNIILETIHGVGFRFNAEVS</sequence>
<dbReference type="InterPro" id="IPR016032">
    <property type="entry name" value="Sig_transdc_resp-reg_C-effctor"/>
</dbReference>
<dbReference type="InterPro" id="IPR036388">
    <property type="entry name" value="WH-like_DNA-bd_sf"/>
</dbReference>
<dbReference type="InterPro" id="IPR011006">
    <property type="entry name" value="CheY-like_superfamily"/>
</dbReference>
<dbReference type="EMBL" id="LWBO01000019">
    <property type="protein sequence ID" value="OQP45539.1"/>
    <property type="molecule type" value="Genomic_DNA"/>
</dbReference>
<dbReference type="InterPro" id="IPR039420">
    <property type="entry name" value="WalR-like"/>
</dbReference>
<dbReference type="Pfam" id="PF00486">
    <property type="entry name" value="Trans_reg_C"/>
    <property type="match status" value="1"/>
</dbReference>
<protein>
    <submittedName>
        <fullName evidence="8">Two-component system response regulator</fullName>
    </submittedName>
</protein>
<keyword evidence="3 5" id="KW-0238">DNA-binding</keyword>
<keyword evidence="1 4" id="KW-0597">Phosphoprotein</keyword>
<evidence type="ECO:0000256" key="4">
    <source>
        <dbReference type="PROSITE-ProRule" id="PRU00169"/>
    </source>
</evidence>